<evidence type="ECO:0000313" key="3">
    <source>
        <dbReference type="EMBL" id="CAI6278770.1"/>
    </source>
</evidence>
<gene>
    <name evidence="3" type="ORF">PDIGIT_LOCUS2021</name>
</gene>
<sequence>MLPLFRRRSLFSPRPVLRIPSIPTRSLSVLPTPLVTHAEIWDPTQHRGLQPPPLPPLTESDRLLRNQRKKTRRHLVHTEGLILFTGNQSANNDLPHIRELKGLLRIVELGEGKGRGEELWHAYHSAKERTPDLSSALTKRAWATLLALRRPEIDHVSRPIRADWIEAKPKFRKRPRMKHLKSMMMDGRETDALKEWEHDHYKDNSPQRIDFMPEHLELGVKLYALTGNADRALDIMKELFKLHPRWNTSVMMLVFRVHTDTNTEEHHEKAWNIYRKMRKSLGKRAALEDYDAWFVGFLECRHNLYARLVFQDMIRARVIEAAFPPPETGKSGDVARKHVYETLRRLYLLSRLGTDILRITDIYLLAISVLPASYHSHIYLNWMASAIAFQAPNHLGHILNMMIKQNLQPATEHYNLLLKALLRTGEQPSINKAEDLGWRMVEEARKQGPPASGAKLLSATIANAKDSMQNKGPEPIDANKARKIPGADGATFALIMQHHADLDQWEHVDYLARRLDKSGISPNDDLMNVLISNHTRKGQFGKAWTTYTNLTTASRSTPGVFPNGTTIRYVWRNLQLALHHDASKDSSVLPSPRLLLAETVTWWQKCHQRMDADHFLTGLAASNRTAIIHMMLHCFSYTRDFAGSLVALHVLRQYFDIYPLVDTRKVLQFQATWTEEFDPRRRTRGLVRRAYDCEKTMSTMEAIYEILAEQRWERMGYTSDDERIVDLDPIVVEQAELDLLSEFIRVIMKRAEDPETVEAMIAQAKEEVGVPHMTTGDLDAFSVA</sequence>
<evidence type="ECO:0000313" key="4">
    <source>
        <dbReference type="Proteomes" id="UP001152607"/>
    </source>
</evidence>
<dbReference type="AlphaFoldDB" id="A0A9W4U4A4"/>
<protein>
    <recommendedName>
        <fullName evidence="5">Pentatricopeptide repeat protein</fullName>
    </recommendedName>
</protein>
<proteinExistence type="predicted"/>
<dbReference type="InterPro" id="IPR011990">
    <property type="entry name" value="TPR-like_helical_dom_sf"/>
</dbReference>
<evidence type="ECO:0000256" key="2">
    <source>
        <dbReference type="SAM" id="MobiDB-lite"/>
    </source>
</evidence>
<dbReference type="OrthoDB" id="185373at2759"/>
<name>A0A9W4U4A4_9PLEO</name>
<evidence type="ECO:0008006" key="5">
    <source>
        <dbReference type="Google" id="ProtNLM"/>
    </source>
</evidence>
<accession>A0A9W4U4A4</accession>
<dbReference type="EMBL" id="CAOQHR010000001">
    <property type="protein sequence ID" value="CAI6278770.1"/>
    <property type="molecule type" value="Genomic_DNA"/>
</dbReference>
<reference evidence="3" key="1">
    <citation type="submission" date="2023-01" db="EMBL/GenBank/DDBJ databases">
        <authorList>
            <person name="Van Ghelder C."/>
            <person name="Rancurel C."/>
        </authorList>
    </citation>
    <scope>NUCLEOTIDE SEQUENCE</scope>
    <source>
        <strain evidence="3">CNCM I-4278</strain>
    </source>
</reference>
<dbReference type="PANTHER" id="PTHR47447">
    <property type="entry name" value="OS03G0856100 PROTEIN"/>
    <property type="match status" value="1"/>
</dbReference>
<keyword evidence="1" id="KW-0677">Repeat</keyword>
<keyword evidence="4" id="KW-1185">Reference proteome</keyword>
<organism evidence="3 4">
    <name type="scientific">Periconia digitata</name>
    <dbReference type="NCBI Taxonomy" id="1303443"/>
    <lineage>
        <taxon>Eukaryota</taxon>
        <taxon>Fungi</taxon>
        <taxon>Dikarya</taxon>
        <taxon>Ascomycota</taxon>
        <taxon>Pezizomycotina</taxon>
        <taxon>Dothideomycetes</taxon>
        <taxon>Pleosporomycetidae</taxon>
        <taxon>Pleosporales</taxon>
        <taxon>Massarineae</taxon>
        <taxon>Periconiaceae</taxon>
        <taxon>Periconia</taxon>
    </lineage>
</organism>
<evidence type="ECO:0000256" key="1">
    <source>
        <dbReference type="ARBA" id="ARBA00022737"/>
    </source>
</evidence>
<comment type="caution">
    <text evidence="3">The sequence shown here is derived from an EMBL/GenBank/DDBJ whole genome shotgun (WGS) entry which is preliminary data.</text>
</comment>
<dbReference type="PANTHER" id="PTHR47447:SF17">
    <property type="entry name" value="OS12G0638900 PROTEIN"/>
    <property type="match status" value="1"/>
</dbReference>
<dbReference type="Gene3D" id="1.25.40.10">
    <property type="entry name" value="Tetratricopeptide repeat domain"/>
    <property type="match status" value="1"/>
</dbReference>
<dbReference type="Proteomes" id="UP001152607">
    <property type="component" value="Unassembled WGS sequence"/>
</dbReference>
<feature type="region of interest" description="Disordered" evidence="2">
    <location>
        <begin position="41"/>
        <end position="60"/>
    </location>
</feature>